<evidence type="ECO:0000313" key="10">
    <source>
        <dbReference type="EMBL" id="KAB0876865.1"/>
    </source>
</evidence>
<dbReference type="Proteomes" id="UP000548673">
    <property type="component" value="Unassembled WGS sequence"/>
</dbReference>
<dbReference type="EMBL" id="WAGF01000015">
    <property type="protein sequence ID" value="KAB0876865.1"/>
    <property type="molecule type" value="Genomic_DNA"/>
</dbReference>
<dbReference type="RefSeq" id="WP_007853639.1">
    <property type="nucleotide sequence ID" value="NZ_CAWNSY010000068.1"/>
</dbReference>
<evidence type="ECO:0000313" key="11">
    <source>
        <dbReference type="EMBL" id="NYV41993.1"/>
    </source>
</evidence>
<dbReference type="STRING" id="28141.CSK29544_00798"/>
<evidence type="ECO:0000256" key="8">
    <source>
        <dbReference type="HAMAP-Rule" id="MF_00265"/>
    </source>
</evidence>
<keyword evidence="4 8" id="KW-0479">Metal-binding</keyword>
<comment type="caution">
    <text evidence="11">The sequence shown here is derived from an EMBL/GenBank/DDBJ whole genome shotgun (WGS) entry which is preliminary data.</text>
</comment>
<proteinExistence type="inferred from homology"/>
<dbReference type="GeneID" id="56732512"/>
<evidence type="ECO:0000256" key="7">
    <source>
        <dbReference type="ARBA" id="ARBA00038093"/>
    </source>
</evidence>
<organism evidence="11 13">
    <name type="scientific">Cronobacter sakazakii</name>
    <name type="common">Enterobacter sakazakii</name>
    <dbReference type="NCBI Taxonomy" id="28141"/>
    <lineage>
        <taxon>Bacteria</taxon>
        <taxon>Pseudomonadati</taxon>
        <taxon>Pseudomonadota</taxon>
        <taxon>Gammaproteobacteria</taxon>
        <taxon>Enterobacterales</taxon>
        <taxon>Enterobacteriaceae</taxon>
        <taxon>Cronobacter</taxon>
    </lineage>
</organism>
<keyword evidence="2 8" id="KW-1277">Toxin-antitoxin system</keyword>
<dbReference type="GO" id="GO:0090729">
    <property type="term" value="F:toxin activity"/>
    <property type="evidence" value="ECO:0007669"/>
    <property type="project" value="UniProtKB-KW"/>
</dbReference>
<reference evidence="10 12" key="1">
    <citation type="submission" date="2019-09" db="EMBL/GenBank/DDBJ databases">
        <title>Prevalence, distribution, and phylogeny of type two toxin-antitoxin genes possessed by Cronobacter species where C. sakazakii homologs follow sequence type lineages.</title>
        <authorList>
            <person name="Finkelstein S."/>
            <person name="Negrete F."/>
            <person name="Jang H."/>
            <person name="Gopinath G.R."/>
            <person name="Tall B.D."/>
        </authorList>
    </citation>
    <scope>NUCLEOTIDE SEQUENCE [LARGE SCALE GENOMIC DNA]</scope>
    <source>
        <strain evidence="10 12">MOD1_Comp4</strain>
    </source>
</reference>
<dbReference type="CDD" id="cd18737">
    <property type="entry name" value="PIN_VapC4-5_FitB-like"/>
    <property type="match status" value="1"/>
</dbReference>
<evidence type="ECO:0000256" key="5">
    <source>
        <dbReference type="ARBA" id="ARBA00022801"/>
    </source>
</evidence>
<evidence type="ECO:0000313" key="13">
    <source>
        <dbReference type="Proteomes" id="UP000548673"/>
    </source>
</evidence>
<dbReference type="InterPro" id="IPR029060">
    <property type="entry name" value="PIN-like_dom_sf"/>
</dbReference>
<evidence type="ECO:0000256" key="4">
    <source>
        <dbReference type="ARBA" id="ARBA00022723"/>
    </source>
</evidence>
<dbReference type="AlphaFoldDB" id="A0A2S9UCH8"/>
<dbReference type="Gene3D" id="3.40.50.1010">
    <property type="entry name" value="5'-nuclease"/>
    <property type="match status" value="1"/>
</dbReference>
<dbReference type="InterPro" id="IPR002716">
    <property type="entry name" value="PIN_dom"/>
</dbReference>
<feature type="domain" description="PIN" evidence="9">
    <location>
        <begin position="6"/>
        <end position="112"/>
    </location>
</feature>
<comment type="similarity">
    <text evidence="7 8">Belongs to the PINc/VapC protein family.</text>
</comment>
<dbReference type="InterPro" id="IPR022907">
    <property type="entry name" value="VapC_family"/>
</dbReference>
<keyword evidence="6 8" id="KW-0460">Magnesium</keyword>
<comment type="function">
    <text evidence="8">Toxic component of a toxin-antitoxin (TA) system. An RNase.</text>
</comment>
<evidence type="ECO:0000259" key="9">
    <source>
        <dbReference type="Pfam" id="PF01850"/>
    </source>
</evidence>
<dbReference type="EMBL" id="JABTXY010000023">
    <property type="protein sequence ID" value="NYV41993.1"/>
    <property type="molecule type" value="Genomic_DNA"/>
</dbReference>
<comment type="cofactor">
    <cofactor evidence="1 8">
        <name>Mg(2+)</name>
        <dbReference type="ChEBI" id="CHEBI:18420"/>
    </cofactor>
</comment>
<dbReference type="Proteomes" id="UP000439917">
    <property type="component" value="Unassembled WGS sequence"/>
</dbReference>
<name>A0A2S9UCH8_CROSK</name>
<dbReference type="HAMAP" id="MF_00265">
    <property type="entry name" value="VapC_Nob1"/>
    <property type="match status" value="1"/>
</dbReference>
<feature type="binding site" evidence="8">
    <location>
        <position position="8"/>
    </location>
    <ligand>
        <name>Mg(2+)</name>
        <dbReference type="ChEBI" id="CHEBI:18420"/>
    </ligand>
</feature>
<evidence type="ECO:0000256" key="6">
    <source>
        <dbReference type="ARBA" id="ARBA00022842"/>
    </source>
</evidence>
<accession>A0A2S9UCH8</accession>
<dbReference type="GO" id="GO:0004540">
    <property type="term" value="F:RNA nuclease activity"/>
    <property type="evidence" value="ECO:0007669"/>
    <property type="project" value="InterPro"/>
</dbReference>
<evidence type="ECO:0000256" key="1">
    <source>
        <dbReference type="ARBA" id="ARBA00001946"/>
    </source>
</evidence>
<gene>
    <name evidence="8" type="primary">vapC</name>
    <name evidence="10" type="ORF">FZI38_15835</name>
    <name evidence="11" type="ORF">HRR37_06205</name>
</gene>
<dbReference type="PANTHER" id="PTHR33653:SF1">
    <property type="entry name" value="RIBONUCLEASE VAPC2"/>
    <property type="match status" value="1"/>
</dbReference>
<feature type="binding site" evidence="8">
    <location>
        <position position="89"/>
    </location>
    <ligand>
        <name>Mg(2+)</name>
        <dbReference type="ChEBI" id="CHEBI:18420"/>
    </ligand>
</feature>
<dbReference type="PANTHER" id="PTHR33653">
    <property type="entry name" value="RIBONUCLEASE VAPC2"/>
    <property type="match status" value="1"/>
</dbReference>
<dbReference type="GO" id="GO:0016787">
    <property type="term" value="F:hydrolase activity"/>
    <property type="evidence" value="ECO:0007669"/>
    <property type="project" value="UniProtKB-KW"/>
</dbReference>
<dbReference type="Pfam" id="PF01850">
    <property type="entry name" value="PIN"/>
    <property type="match status" value="1"/>
</dbReference>
<dbReference type="KEGG" id="csj:CSK29544_00798"/>
<sequence length="124" mass="13931">MGMLAVFDTNILIDLFSGHEKARQTLGRFPENRAISLITWIEVMVGARKHHQEQQTREVLATFTVLPVSLSVAERSVEIRRQCGMKLPDAIILATAQVHSRMLLTRNSKDFEGVTGAEIPYVLN</sequence>
<dbReference type="InterPro" id="IPR050556">
    <property type="entry name" value="Type_II_TA_system_RNase"/>
</dbReference>
<evidence type="ECO:0000256" key="2">
    <source>
        <dbReference type="ARBA" id="ARBA00022649"/>
    </source>
</evidence>
<dbReference type="EC" id="3.1.-.-" evidence="8"/>
<dbReference type="SMR" id="A0A2S9UCH8"/>
<evidence type="ECO:0000313" key="12">
    <source>
        <dbReference type="Proteomes" id="UP000439917"/>
    </source>
</evidence>
<reference evidence="11 13" key="2">
    <citation type="submission" date="2020-05" db="EMBL/GenBank/DDBJ databases">
        <title>The draft genome of Cronobacter sakazakii strain 145005.</title>
        <authorList>
            <person name="Yang J."/>
            <person name="Liu L."/>
            <person name="Feng Y."/>
            <person name="Zong Z."/>
        </authorList>
    </citation>
    <scope>NUCLEOTIDE SEQUENCE [LARGE SCALE GENOMIC DNA]</scope>
    <source>
        <strain evidence="11 13">145005</strain>
    </source>
</reference>
<keyword evidence="3 8" id="KW-0540">Nuclease</keyword>
<protein>
    <recommendedName>
        <fullName evidence="8">Ribonuclease VapC</fullName>
        <shortName evidence="8">RNase VapC</shortName>
        <ecNumber evidence="8">3.1.-.-</ecNumber>
    </recommendedName>
    <alternativeName>
        <fullName evidence="8">Toxin VapC</fullName>
    </alternativeName>
</protein>
<keyword evidence="5 8" id="KW-0378">Hydrolase</keyword>
<dbReference type="GO" id="GO:0000287">
    <property type="term" value="F:magnesium ion binding"/>
    <property type="evidence" value="ECO:0007669"/>
    <property type="project" value="UniProtKB-UniRule"/>
</dbReference>
<dbReference type="SUPFAM" id="SSF88723">
    <property type="entry name" value="PIN domain-like"/>
    <property type="match status" value="1"/>
</dbReference>
<keyword evidence="8" id="KW-0800">Toxin</keyword>
<evidence type="ECO:0000256" key="3">
    <source>
        <dbReference type="ARBA" id="ARBA00022722"/>
    </source>
</evidence>